<dbReference type="AlphaFoldDB" id="A0ABD3MMI0"/>
<dbReference type="EMBL" id="JALLBG020000108">
    <property type="protein sequence ID" value="KAL3764084.1"/>
    <property type="molecule type" value="Genomic_DNA"/>
</dbReference>
<evidence type="ECO:0000313" key="2">
    <source>
        <dbReference type="EMBL" id="KAL3764084.1"/>
    </source>
</evidence>
<keyword evidence="1" id="KW-0732">Signal</keyword>
<gene>
    <name evidence="2" type="ORF">ACHAWU_003896</name>
</gene>
<accession>A0ABD3MMI0</accession>
<reference evidence="2 3" key="1">
    <citation type="submission" date="2024-10" db="EMBL/GenBank/DDBJ databases">
        <title>Updated reference genomes for cyclostephanoid diatoms.</title>
        <authorList>
            <person name="Roberts W.R."/>
            <person name="Alverson A.J."/>
        </authorList>
    </citation>
    <scope>NUCLEOTIDE SEQUENCE [LARGE SCALE GENOMIC DNA]</scope>
    <source>
        <strain evidence="2 3">AJA232-27</strain>
    </source>
</reference>
<dbReference type="Gene3D" id="3.40.1000.10">
    <property type="entry name" value="Mog1/PsbP, alpha/beta/alpha sandwich"/>
    <property type="match status" value="1"/>
</dbReference>
<keyword evidence="3" id="KW-1185">Reference proteome</keyword>
<organism evidence="2 3">
    <name type="scientific">Discostella pseudostelligera</name>
    <dbReference type="NCBI Taxonomy" id="259834"/>
    <lineage>
        <taxon>Eukaryota</taxon>
        <taxon>Sar</taxon>
        <taxon>Stramenopiles</taxon>
        <taxon>Ochrophyta</taxon>
        <taxon>Bacillariophyta</taxon>
        <taxon>Coscinodiscophyceae</taxon>
        <taxon>Thalassiosirophycidae</taxon>
        <taxon>Stephanodiscales</taxon>
        <taxon>Stephanodiscaceae</taxon>
        <taxon>Discostella</taxon>
    </lineage>
</organism>
<evidence type="ECO:0000313" key="3">
    <source>
        <dbReference type="Proteomes" id="UP001530293"/>
    </source>
</evidence>
<evidence type="ECO:0000256" key="1">
    <source>
        <dbReference type="SAM" id="SignalP"/>
    </source>
</evidence>
<protein>
    <recommendedName>
        <fullName evidence="4">Photosystem II reaction center PsbP family protein</fullName>
    </recommendedName>
</protein>
<evidence type="ECO:0008006" key="4">
    <source>
        <dbReference type="Google" id="ProtNLM"/>
    </source>
</evidence>
<comment type="caution">
    <text evidence="2">The sequence shown here is derived from an EMBL/GenBank/DDBJ whole genome shotgun (WGS) entry which is preliminary data.</text>
</comment>
<sequence length="299" mass="31837">MASRNCLRVAYLLMLSLALASFIPSPALGFKFKCSGCRQMASSSHRASALASTPRVRVLPSSNTLLMSMTSNQPRDEFLYKCLISPLIALTPSVAHAFDGGVGGLGKTRPQTGVVFRDPEEAAAMTTQSKIGNVNYELLAPDGSPVFLSFFAPWPLSKSAAGIESRDISGGYESTFVQVAELPKGVSLDNVKPAIISQTVFGSTGKFGMYGSPTDVKIKKTEESATGAAIYQASFTTLTPAMRESERQAYISANVVGNGLFLLVTSTTAARFRKLDVLKQVADSFSAVPAPKSSLNRQK</sequence>
<name>A0ABD3MMI0_9STRA</name>
<proteinExistence type="predicted"/>
<feature type="signal peptide" evidence="1">
    <location>
        <begin position="1"/>
        <end position="29"/>
    </location>
</feature>
<feature type="chain" id="PRO_5044778578" description="Photosystem II reaction center PsbP family protein" evidence="1">
    <location>
        <begin position="30"/>
        <end position="299"/>
    </location>
</feature>
<dbReference type="Proteomes" id="UP001530293">
    <property type="component" value="Unassembled WGS sequence"/>
</dbReference>